<dbReference type="AlphaFoldDB" id="A0A8H5CD28"/>
<proteinExistence type="predicted"/>
<reference evidence="2 3" key="1">
    <citation type="journal article" date="2020" name="ISME J.">
        <title>Uncovering the hidden diversity of litter-decomposition mechanisms in mushroom-forming fungi.</title>
        <authorList>
            <person name="Floudas D."/>
            <person name="Bentzer J."/>
            <person name="Ahren D."/>
            <person name="Johansson T."/>
            <person name="Persson P."/>
            <person name="Tunlid A."/>
        </authorList>
    </citation>
    <scope>NUCLEOTIDE SEQUENCE [LARGE SCALE GENOMIC DNA]</scope>
    <source>
        <strain evidence="2 3">CBS 291.85</strain>
    </source>
</reference>
<dbReference type="Proteomes" id="UP000559256">
    <property type="component" value="Unassembled WGS sequence"/>
</dbReference>
<evidence type="ECO:0000256" key="1">
    <source>
        <dbReference type="SAM" id="SignalP"/>
    </source>
</evidence>
<dbReference type="OrthoDB" id="10036721at2759"/>
<keyword evidence="3" id="KW-1185">Reference proteome</keyword>
<feature type="chain" id="PRO_5034704734" evidence="1">
    <location>
        <begin position="19"/>
        <end position="321"/>
    </location>
</feature>
<protein>
    <submittedName>
        <fullName evidence="2">Uncharacterized protein</fullName>
    </submittedName>
</protein>
<gene>
    <name evidence="2" type="ORF">D9758_013328</name>
</gene>
<sequence length="321" mass="34797">MPSIKLLPFTLLFASVLATPLAILDSNDSLKDLFEQCNKDTTTTTPVSCIIKGVDFSCIAQELIEDAILLTSSCPLDLDTQQFTELLHLCCDDMEGSHSMSGSGDSGEDNDDVCALQSIPVNSTNPAVPASFDNVYWIWTQELNATTGGPGAGVPPGGRPFRRTVRLPFGHVAERAEALITTDNAYSLYLNGEFIGTGTYWPNAQRFNVTLPRPHNKVVVAVYGENYDDGNSPAGVLASLKIYSRDLFCKDNCEYVTSVITDSCWKTESVPPPDGFQFVNYTDTTWDSAYTQYVYQGGGPWGSLNVPASFTPVPNGTPLGN</sequence>
<organism evidence="2 3">
    <name type="scientific">Tetrapyrgos nigripes</name>
    <dbReference type="NCBI Taxonomy" id="182062"/>
    <lineage>
        <taxon>Eukaryota</taxon>
        <taxon>Fungi</taxon>
        <taxon>Dikarya</taxon>
        <taxon>Basidiomycota</taxon>
        <taxon>Agaricomycotina</taxon>
        <taxon>Agaricomycetes</taxon>
        <taxon>Agaricomycetidae</taxon>
        <taxon>Agaricales</taxon>
        <taxon>Marasmiineae</taxon>
        <taxon>Marasmiaceae</taxon>
        <taxon>Tetrapyrgos</taxon>
    </lineage>
</organism>
<name>A0A8H5CD28_9AGAR</name>
<dbReference type="EMBL" id="JAACJM010000186">
    <property type="protein sequence ID" value="KAF5339258.1"/>
    <property type="molecule type" value="Genomic_DNA"/>
</dbReference>
<comment type="caution">
    <text evidence="2">The sequence shown here is derived from an EMBL/GenBank/DDBJ whole genome shotgun (WGS) entry which is preliminary data.</text>
</comment>
<keyword evidence="1" id="KW-0732">Signal</keyword>
<accession>A0A8H5CD28</accession>
<evidence type="ECO:0000313" key="3">
    <source>
        <dbReference type="Proteomes" id="UP000559256"/>
    </source>
</evidence>
<dbReference type="Gene3D" id="2.60.120.260">
    <property type="entry name" value="Galactose-binding domain-like"/>
    <property type="match status" value="1"/>
</dbReference>
<feature type="signal peptide" evidence="1">
    <location>
        <begin position="1"/>
        <end position="18"/>
    </location>
</feature>
<evidence type="ECO:0000313" key="2">
    <source>
        <dbReference type="EMBL" id="KAF5339258.1"/>
    </source>
</evidence>